<evidence type="ECO:0000313" key="2">
    <source>
        <dbReference type="EMBL" id="PHU39625.1"/>
    </source>
</evidence>
<reference evidence="2" key="1">
    <citation type="submission" date="2017-10" db="EMBL/GenBank/DDBJ databases">
        <title>Resolving the taxonomy of Roseburia spp., Eubacterium rectale and Agathobacter spp. through phylogenomic analysis.</title>
        <authorList>
            <person name="Sheridan P.O."/>
            <person name="Walker A.W."/>
            <person name="Duncan S.H."/>
            <person name="Scott K.P."/>
            <person name="Toole P.W.O."/>
            <person name="Luis P."/>
            <person name="Flint H.J."/>
        </authorList>
    </citation>
    <scope>NUCLEOTIDE SEQUENCE [LARGE SCALE GENOMIC DNA]</scope>
    <source>
        <strain evidence="2">JK10</strain>
    </source>
</reference>
<dbReference type="AlphaFoldDB" id="A0A2G3E8Y5"/>
<gene>
    <name evidence="2" type="ORF">CSX00_09940</name>
</gene>
<keyword evidence="1" id="KW-0472">Membrane</keyword>
<evidence type="ECO:0000313" key="3">
    <source>
        <dbReference type="Proteomes" id="UP000224317"/>
    </source>
</evidence>
<evidence type="ECO:0000256" key="1">
    <source>
        <dbReference type="SAM" id="Phobius"/>
    </source>
</evidence>
<accession>A0A2G3E8Y5</accession>
<keyword evidence="1" id="KW-0812">Transmembrane</keyword>
<organism evidence="2 3">
    <name type="scientific">Pseudobutyrivibrio ruminis</name>
    <dbReference type="NCBI Taxonomy" id="46206"/>
    <lineage>
        <taxon>Bacteria</taxon>
        <taxon>Bacillati</taxon>
        <taxon>Bacillota</taxon>
        <taxon>Clostridia</taxon>
        <taxon>Lachnospirales</taxon>
        <taxon>Lachnospiraceae</taxon>
        <taxon>Pseudobutyrivibrio</taxon>
    </lineage>
</organism>
<proteinExistence type="predicted"/>
<feature type="transmembrane region" description="Helical" evidence="1">
    <location>
        <begin position="66"/>
        <end position="95"/>
    </location>
</feature>
<dbReference type="EMBL" id="PDYH01000042">
    <property type="protein sequence ID" value="PHU39625.1"/>
    <property type="molecule type" value="Genomic_DNA"/>
</dbReference>
<comment type="caution">
    <text evidence="2">The sequence shown here is derived from an EMBL/GenBank/DDBJ whole genome shotgun (WGS) entry which is preliminary data.</text>
</comment>
<sequence>MNTIQYMTGLLTFYLKGEISTDENFVKLKVPNTILALIPLGSQNHTIAVNQLASVASSFSLNFKRLIVGFLLACFSLSAFSDSFILGLILLLWGISTILTSFATELLISSTAGDSYYVSFLIFEKAKAVQAEQLINNMIASRLNDTNVRQVSEVSTNAIVDAIENK</sequence>
<dbReference type="Proteomes" id="UP000224317">
    <property type="component" value="Unassembled WGS sequence"/>
</dbReference>
<name>A0A2G3E8Y5_9FIRM</name>
<protein>
    <submittedName>
        <fullName evidence="2">Uncharacterized protein</fullName>
    </submittedName>
</protein>
<keyword evidence="3" id="KW-1185">Reference proteome</keyword>
<dbReference type="RefSeq" id="WP_099413598.1">
    <property type="nucleotide sequence ID" value="NZ_PDYH01000042.1"/>
</dbReference>
<keyword evidence="1" id="KW-1133">Transmembrane helix</keyword>